<feature type="domain" description="Transcriptional regulator TetR C-terminal Proteobacteria type" evidence="1">
    <location>
        <begin position="1"/>
        <end position="67"/>
    </location>
</feature>
<organism evidence="2 3">
    <name type="scientific">Labrys miyagiensis</name>
    <dbReference type="NCBI Taxonomy" id="346912"/>
    <lineage>
        <taxon>Bacteria</taxon>
        <taxon>Pseudomonadati</taxon>
        <taxon>Pseudomonadota</taxon>
        <taxon>Alphaproteobacteria</taxon>
        <taxon>Hyphomicrobiales</taxon>
        <taxon>Xanthobacteraceae</taxon>
        <taxon>Labrys</taxon>
    </lineage>
</organism>
<keyword evidence="3" id="KW-1185">Reference proteome</keyword>
<comment type="caution">
    <text evidence="2">The sequence shown here is derived from an EMBL/GenBank/DDBJ whole genome shotgun (WGS) entry which is preliminary data.</text>
</comment>
<sequence>MADYILNQNTAGVLKVPDLEMAAQQFLSLVRGNLHLREVLSNEPCSETERERLIDTGVALFLSGYGALPLGRVTPLGTAANSEKH</sequence>
<protein>
    <recommendedName>
        <fullName evidence="1">Transcriptional regulator TetR C-terminal Proteobacteria type domain-containing protein</fullName>
    </recommendedName>
</protein>
<dbReference type="Proteomes" id="UP001156882">
    <property type="component" value="Unassembled WGS sequence"/>
</dbReference>
<evidence type="ECO:0000313" key="3">
    <source>
        <dbReference type="Proteomes" id="UP001156882"/>
    </source>
</evidence>
<evidence type="ECO:0000259" key="1">
    <source>
        <dbReference type="Pfam" id="PF14246"/>
    </source>
</evidence>
<dbReference type="Gene3D" id="1.10.357.10">
    <property type="entry name" value="Tetracycline Repressor, domain 2"/>
    <property type="match status" value="1"/>
</dbReference>
<proteinExistence type="predicted"/>
<accession>A0ABQ6CH63</accession>
<evidence type="ECO:0000313" key="2">
    <source>
        <dbReference type="EMBL" id="GLS19245.1"/>
    </source>
</evidence>
<name>A0ABQ6CH63_9HYPH</name>
<dbReference type="EMBL" id="BSPC01000021">
    <property type="protein sequence ID" value="GLS19245.1"/>
    <property type="molecule type" value="Genomic_DNA"/>
</dbReference>
<gene>
    <name evidence="2" type="ORF">GCM10007874_22620</name>
</gene>
<reference evidence="3" key="1">
    <citation type="journal article" date="2019" name="Int. J. Syst. Evol. Microbiol.">
        <title>The Global Catalogue of Microorganisms (GCM) 10K type strain sequencing project: providing services to taxonomists for standard genome sequencing and annotation.</title>
        <authorList>
            <consortium name="The Broad Institute Genomics Platform"/>
            <consortium name="The Broad Institute Genome Sequencing Center for Infectious Disease"/>
            <person name="Wu L."/>
            <person name="Ma J."/>
        </authorList>
    </citation>
    <scope>NUCLEOTIDE SEQUENCE [LARGE SCALE GENOMIC DNA]</scope>
    <source>
        <strain evidence="3">NBRC 101365</strain>
    </source>
</reference>
<dbReference type="Pfam" id="PF14246">
    <property type="entry name" value="TetR_C_7"/>
    <property type="match status" value="1"/>
</dbReference>
<dbReference type="InterPro" id="IPR039536">
    <property type="entry name" value="TetR_C_Proteobacteria"/>
</dbReference>